<dbReference type="GO" id="GO:0016757">
    <property type="term" value="F:glycosyltransferase activity"/>
    <property type="evidence" value="ECO:0007669"/>
    <property type="project" value="InterPro"/>
</dbReference>
<evidence type="ECO:0000259" key="1">
    <source>
        <dbReference type="Pfam" id="PF00534"/>
    </source>
</evidence>
<reference evidence="2" key="2">
    <citation type="submission" date="2021-04" db="EMBL/GenBank/DDBJ databases">
        <authorList>
            <person name="Gilroy R."/>
        </authorList>
    </citation>
    <scope>NUCLEOTIDE SEQUENCE</scope>
    <source>
        <strain evidence="2">ChiHecec2B26-12326</strain>
    </source>
</reference>
<evidence type="ECO:0000313" key="2">
    <source>
        <dbReference type="EMBL" id="HIX85192.1"/>
    </source>
</evidence>
<dbReference type="InterPro" id="IPR050194">
    <property type="entry name" value="Glycosyltransferase_grp1"/>
</dbReference>
<comment type="caution">
    <text evidence="2">The sequence shown here is derived from an EMBL/GenBank/DDBJ whole genome shotgun (WGS) entry which is preliminary data.</text>
</comment>
<reference evidence="2" key="1">
    <citation type="journal article" date="2021" name="PeerJ">
        <title>Extensive microbial diversity within the chicken gut microbiome revealed by metagenomics and culture.</title>
        <authorList>
            <person name="Gilroy R."/>
            <person name="Ravi A."/>
            <person name="Getino M."/>
            <person name="Pursley I."/>
            <person name="Horton D.L."/>
            <person name="Alikhan N.F."/>
            <person name="Baker D."/>
            <person name="Gharbi K."/>
            <person name="Hall N."/>
            <person name="Watson M."/>
            <person name="Adriaenssens E.M."/>
            <person name="Foster-Nyarko E."/>
            <person name="Jarju S."/>
            <person name="Secka A."/>
            <person name="Antonio M."/>
            <person name="Oren A."/>
            <person name="Chaudhuri R.R."/>
            <person name="La Ragione R."/>
            <person name="Hildebrand F."/>
            <person name="Pallen M.J."/>
        </authorList>
    </citation>
    <scope>NUCLEOTIDE SEQUENCE</scope>
    <source>
        <strain evidence="2">ChiHecec2B26-12326</strain>
    </source>
</reference>
<dbReference type="PANTHER" id="PTHR45947">
    <property type="entry name" value="SULFOQUINOVOSYL TRANSFERASE SQD2"/>
    <property type="match status" value="1"/>
</dbReference>
<feature type="domain" description="Glycosyl transferase family 1" evidence="1">
    <location>
        <begin position="173"/>
        <end position="330"/>
    </location>
</feature>
<dbReference type="Proteomes" id="UP000823847">
    <property type="component" value="Unassembled WGS sequence"/>
</dbReference>
<name>A0A9D1XP54_9BACT</name>
<dbReference type="EMBL" id="DXEN01000007">
    <property type="protein sequence ID" value="HIX85192.1"/>
    <property type="molecule type" value="Genomic_DNA"/>
</dbReference>
<accession>A0A9D1XP54</accession>
<proteinExistence type="predicted"/>
<dbReference type="Gene3D" id="3.40.50.2000">
    <property type="entry name" value="Glycogen Phosphorylase B"/>
    <property type="match status" value="2"/>
</dbReference>
<evidence type="ECO:0000313" key="3">
    <source>
        <dbReference type="Proteomes" id="UP000823847"/>
    </source>
</evidence>
<dbReference type="Pfam" id="PF00534">
    <property type="entry name" value="Glycos_transf_1"/>
    <property type="match status" value="1"/>
</dbReference>
<dbReference type="AlphaFoldDB" id="A0A9D1XP54"/>
<gene>
    <name evidence="2" type="ORF">H9848_01085</name>
</gene>
<protein>
    <submittedName>
        <fullName evidence="2">Glycosyltransferase family 4 protein</fullName>
    </submittedName>
</protein>
<dbReference type="PANTHER" id="PTHR45947:SF3">
    <property type="entry name" value="SULFOQUINOVOSYL TRANSFERASE SQD2"/>
    <property type="match status" value="1"/>
</dbReference>
<dbReference type="InterPro" id="IPR001296">
    <property type="entry name" value="Glyco_trans_1"/>
</dbReference>
<organism evidence="2 3">
    <name type="scientific">Candidatus Parabacteroides intestinigallinarum</name>
    <dbReference type="NCBI Taxonomy" id="2838722"/>
    <lineage>
        <taxon>Bacteria</taxon>
        <taxon>Pseudomonadati</taxon>
        <taxon>Bacteroidota</taxon>
        <taxon>Bacteroidia</taxon>
        <taxon>Bacteroidales</taxon>
        <taxon>Tannerellaceae</taxon>
        <taxon>Parabacteroides</taxon>
    </lineage>
</organism>
<sequence>MIESSIKAKVLILYNKLFHYRIPVWNVLAEKCDLTVGYSIGNIPSNLAINFKIIFLPSYTLFNRFVIQKNNIRKLAKNYDVVIVYGDIAWLKYSTLPWFNHTKVVFHTLGVSASYKKGYDQNTQWDIVRKFFYSKANALVFYTQYPIIKYEKMGIERAKMFEAPNTVYVNPLKQSKNKNSILMIGTLYKEKGVQKLLDAYLKLKDHYKLPVLEIIGDGPDYNLIKEWILKYNMAELIHLNGAIYDFNIKAKFFASALACISPTQAGLSVLESMGNGVPFVTIKDAITGGEIFNIHNGIDGILMESISDLYNVLIEISKNPQKYVSMGEKALEYYKNNRTIYHMADGLFNAVQYAMKN</sequence>
<dbReference type="CDD" id="cd03801">
    <property type="entry name" value="GT4_PimA-like"/>
    <property type="match status" value="1"/>
</dbReference>
<dbReference type="SUPFAM" id="SSF53756">
    <property type="entry name" value="UDP-Glycosyltransferase/glycogen phosphorylase"/>
    <property type="match status" value="1"/>
</dbReference>